<reference evidence="1 2" key="1">
    <citation type="submission" date="2017-06" db="EMBL/GenBank/DDBJ databases">
        <authorList>
            <person name="Kim H.J."/>
            <person name="Triplett B.A."/>
        </authorList>
    </citation>
    <scope>NUCLEOTIDE SEQUENCE [LARGE SCALE GENOMIC DNA]</scope>
    <source>
        <strain evidence="1 2">DSM 19307</strain>
    </source>
</reference>
<proteinExistence type="predicted"/>
<evidence type="ECO:0000313" key="2">
    <source>
        <dbReference type="Proteomes" id="UP000198393"/>
    </source>
</evidence>
<name>A0A239JY78_EKHLU</name>
<protein>
    <recommendedName>
        <fullName evidence="3">DUF4136 domain-containing protein</fullName>
    </recommendedName>
</protein>
<dbReference type="EMBL" id="FZPD01000004">
    <property type="protein sequence ID" value="SNT10946.1"/>
    <property type="molecule type" value="Genomic_DNA"/>
</dbReference>
<accession>A0A239JY78</accession>
<dbReference type="OrthoDB" id="6078026at2"/>
<dbReference type="AlphaFoldDB" id="A0A239JY78"/>
<keyword evidence="2" id="KW-1185">Reference proteome</keyword>
<dbReference type="RefSeq" id="WP_144017401.1">
    <property type="nucleotide sequence ID" value="NZ_FZPD01000004.1"/>
</dbReference>
<dbReference type="Proteomes" id="UP000198393">
    <property type="component" value="Unassembled WGS sequence"/>
</dbReference>
<sequence length="204" mass="23930">MKSKLLIVLFALILNSCVPEGLMRTWSTTEDYDRKFNNILVMGLINNVNLRNEVENEVVFTGRKFDLRCVNGMSMFPPELGKPFEDVERAKERMRKDGFDGVVTVTLVDINEPRYIPPETAYSPLVYYDRFGNYFFRTYDLVYRPGYFTRNTNYFIETNFYELKVGKLVWSGRSTIFPPAELATYLPNYAKGLFKELKIERIIE</sequence>
<gene>
    <name evidence="1" type="ORF">SAMN05421640_2316</name>
</gene>
<evidence type="ECO:0008006" key="3">
    <source>
        <dbReference type="Google" id="ProtNLM"/>
    </source>
</evidence>
<organism evidence="1 2">
    <name type="scientific">Ekhidna lutea</name>
    <dbReference type="NCBI Taxonomy" id="447679"/>
    <lineage>
        <taxon>Bacteria</taxon>
        <taxon>Pseudomonadati</taxon>
        <taxon>Bacteroidota</taxon>
        <taxon>Cytophagia</taxon>
        <taxon>Cytophagales</taxon>
        <taxon>Reichenbachiellaceae</taxon>
        <taxon>Ekhidna</taxon>
    </lineage>
</organism>
<evidence type="ECO:0000313" key="1">
    <source>
        <dbReference type="EMBL" id="SNT10946.1"/>
    </source>
</evidence>